<name>A0A7Y4IIX2_MYXXA</name>
<evidence type="ECO:0000313" key="3">
    <source>
        <dbReference type="Proteomes" id="UP000533080"/>
    </source>
</evidence>
<feature type="compositionally biased region" description="Basic and acidic residues" evidence="1">
    <location>
        <begin position="328"/>
        <end position="337"/>
    </location>
</feature>
<feature type="region of interest" description="Disordered" evidence="1">
    <location>
        <begin position="314"/>
        <end position="337"/>
    </location>
</feature>
<accession>A0A7Y4IIX2</accession>
<gene>
    <name evidence="2" type="ORF">HNV28_16820</name>
</gene>
<dbReference type="RefSeq" id="WP_171442214.1">
    <property type="nucleotide sequence ID" value="NZ_JABFNS010000111.1"/>
</dbReference>
<dbReference type="AlphaFoldDB" id="A0A7Y4IIX2"/>
<dbReference type="EMBL" id="JABFNT010000048">
    <property type="protein sequence ID" value="NOJ79984.1"/>
    <property type="molecule type" value="Genomic_DNA"/>
</dbReference>
<evidence type="ECO:0000313" key="2">
    <source>
        <dbReference type="EMBL" id="NOJ79984.1"/>
    </source>
</evidence>
<dbReference type="Proteomes" id="UP000533080">
    <property type="component" value="Unassembled WGS sequence"/>
</dbReference>
<comment type="caution">
    <text evidence="2">The sequence shown here is derived from an EMBL/GenBank/DDBJ whole genome shotgun (WGS) entry which is preliminary data.</text>
</comment>
<organism evidence="2 3">
    <name type="scientific">Myxococcus xanthus</name>
    <dbReference type="NCBI Taxonomy" id="34"/>
    <lineage>
        <taxon>Bacteria</taxon>
        <taxon>Pseudomonadati</taxon>
        <taxon>Myxococcota</taxon>
        <taxon>Myxococcia</taxon>
        <taxon>Myxococcales</taxon>
        <taxon>Cystobacterineae</taxon>
        <taxon>Myxococcaceae</taxon>
        <taxon>Myxococcus</taxon>
    </lineage>
</organism>
<sequence>MSELGEGAAVGSGADDGHPANCTFCAESPRELKGYKTKHGLLKDEDELERNLWTGTDVLITRDNKVGPIYPLPGGGDLTIGWLANDGVLEEMAVRMGAAPHHIIPGKASMSESTLDQWTCAKEGMIKEDIGYSIDCANNGIFLPHLPEIYWTREISYEVEKDGVRETQKRPMAQYYGQTWEGLSPTSKQSITYLIMAETWLQVHFTDHSATYGGGSTLSYDTETKEACDQLSDLMANFDIVCERSKDGDGKRYPPYALVHRINAASQRFRQRITGHPERWKSWVSPFANAYTREIQTGRERCVKKMLIERQFKDGYRRKAPKGSRSGSVKERRSAKG</sequence>
<proteinExistence type="predicted"/>
<evidence type="ECO:0000256" key="1">
    <source>
        <dbReference type="SAM" id="MobiDB-lite"/>
    </source>
</evidence>
<reference evidence="2 3" key="1">
    <citation type="submission" date="2020-05" db="EMBL/GenBank/DDBJ databases">
        <authorList>
            <person name="Whitworth D."/>
        </authorList>
    </citation>
    <scope>NUCLEOTIDE SEQUENCE [LARGE SCALE GENOMIC DNA]</scope>
    <source>
        <strain evidence="2 3">AM005</strain>
    </source>
</reference>
<protein>
    <submittedName>
        <fullName evidence="2">Uncharacterized protein</fullName>
    </submittedName>
</protein>